<dbReference type="CDD" id="cd07099">
    <property type="entry name" value="ALDH_DDALDH"/>
    <property type="match status" value="1"/>
</dbReference>
<evidence type="ECO:0000256" key="4">
    <source>
        <dbReference type="PIRNR" id="PIRNR036492"/>
    </source>
</evidence>
<evidence type="ECO:0000313" key="9">
    <source>
        <dbReference type="Proteomes" id="UP001562065"/>
    </source>
</evidence>
<keyword evidence="9" id="KW-1185">Reference proteome</keyword>
<comment type="catalytic activity">
    <reaction evidence="3">
        <text>an aldehyde + NAD(+) + H2O = a carboxylate + NADH + 2 H(+)</text>
        <dbReference type="Rhea" id="RHEA:16185"/>
        <dbReference type="ChEBI" id="CHEBI:15377"/>
        <dbReference type="ChEBI" id="CHEBI:15378"/>
        <dbReference type="ChEBI" id="CHEBI:17478"/>
        <dbReference type="ChEBI" id="CHEBI:29067"/>
        <dbReference type="ChEBI" id="CHEBI:57540"/>
        <dbReference type="ChEBI" id="CHEBI:57945"/>
        <dbReference type="EC" id="1.2.1.3"/>
    </reaction>
</comment>
<dbReference type="InterPro" id="IPR016160">
    <property type="entry name" value="Ald_DH_CS_CYS"/>
</dbReference>
<evidence type="ECO:0000256" key="5">
    <source>
        <dbReference type="PROSITE-ProRule" id="PRU10007"/>
    </source>
</evidence>
<comment type="caution">
    <text evidence="8">The sequence shown here is derived from an EMBL/GenBank/DDBJ whole genome shotgun (WGS) entry which is preliminary data.</text>
</comment>
<organism evidence="8 9">
    <name type="scientific">Isoalcanivorax beigongshangi</name>
    <dbReference type="NCBI Taxonomy" id="3238810"/>
    <lineage>
        <taxon>Bacteria</taxon>
        <taxon>Pseudomonadati</taxon>
        <taxon>Pseudomonadota</taxon>
        <taxon>Gammaproteobacteria</taxon>
        <taxon>Oceanospirillales</taxon>
        <taxon>Alcanivoracaceae</taxon>
        <taxon>Isoalcanivorax</taxon>
    </lineage>
</organism>
<comment type="similarity">
    <text evidence="1 4 6">Belongs to the aldehyde dehydrogenase family.</text>
</comment>
<protein>
    <recommendedName>
        <fullName evidence="4">Aldehyde dehydrogenase</fullName>
    </recommendedName>
</protein>
<dbReference type="EMBL" id="JBGCUO010000001">
    <property type="protein sequence ID" value="MEY1661969.1"/>
    <property type="molecule type" value="Genomic_DNA"/>
</dbReference>
<dbReference type="InterPro" id="IPR016161">
    <property type="entry name" value="Ald_DH/histidinol_DH"/>
</dbReference>
<dbReference type="InterPro" id="IPR015590">
    <property type="entry name" value="Aldehyde_DH_dom"/>
</dbReference>
<feature type="domain" description="Aldehyde dehydrogenase" evidence="7">
    <location>
        <begin position="6"/>
        <end position="437"/>
    </location>
</feature>
<dbReference type="RefSeq" id="WP_369455214.1">
    <property type="nucleotide sequence ID" value="NZ_JBGCUO010000001.1"/>
</dbReference>
<evidence type="ECO:0000256" key="3">
    <source>
        <dbReference type="ARBA" id="ARBA00049194"/>
    </source>
</evidence>
<evidence type="ECO:0000256" key="1">
    <source>
        <dbReference type="ARBA" id="ARBA00009986"/>
    </source>
</evidence>
<dbReference type="Pfam" id="PF00171">
    <property type="entry name" value="Aldedh"/>
    <property type="match status" value="1"/>
</dbReference>
<reference evidence="8 9" key="1">
    <citation type="submission" date="2024-07" db="EMBL/GenBank/DDBJ databases">
        <authorList>
            <person name="Ren Q."/>
        </authorList>
    </citation>
    <scope>NUCLEOTIDE SEQUENCE [LARGE SCALE GENOMIC DNA]</scope>
    <source>
        <strain evidence="8 9">REN37</strain>
    </source>
</reference>
<evidence type="ECO:0000256" key="6">
    <source>
        <dbReference type="RuleBase" id="RU003345"/>
    </source>
</evidence>
<dbReference type="PROSITE" id="PS00070">
    <property type="entry name" value="ALDEHYDE_DEHYDR_CYS"/>
    <property type="match status" value="1"/>
</dbReference>
<sequence length="500" mass="53659">MTDAQTHAQTLFSRARAAQSQLAVSTLSERLAELGQLQQRIHQQRDQIADRIVADTGKSRTDALVSELLGVLDYLQWLQGAAPAALADEKVSTPLALMGKSSRIWYEALGVVLVITPWNYPFHIAMTAIAPAFAAGNAVVLKPSEHTPLTGLIESLVDGLPLLSAALQIAQGAGEMAEALIAQRPDRVSFTGSARTGRRILAQCAPLLVPVDLELGGKDAMLVFEDVDLERTSAGALWGALTNGGQSCTAVERLYVHQSRYPEMVSRLRDRLDALVVCSGDTGNADIGAMTTDFQLEIVQRHLADAAAKGATIHGGGRIGDTRMLRPALVTDVRDDMLVVQEETFGPILVVQPFQDEQDSIRLANSTPFGLSASVWSKDLARAERVARALRVGAVSINNVMLTEGNPALPFGGVGESGYGRAKGVEGLRGMVRSKAVLIDKQSSKIEANWFPYTQEKFALFGGLIDGLFGRGLGRWVTFAKAGLKLEKQAQLPRSNGSDQ</sequence>
<dbReference type="InterPro" id="IPR029510">
    <property type="entry name" value="Ald_DH_CS_GLU"/>
</dbReference>
<proteinExistence type="inferred from homology"/>
<dbReference type="InterPro" id="IPR012394">
    <property type="entry name" value="Aldehyde_DH_NAD(P)"/>
</dbReference>
<dbReference type="InterPro" id="IPR016163">
    <property type="entry name" value="Ald_DH_C"/>
</dbReference>
<dbReference type="Gene3D" id="3.40.605.10">
    <property type="entry name" value="Aldehyde Dehydrogenase, Chain A, domain 1"/>
    <property type="match status" value="1"/>
</dbReference>
<dbReference type="PIRSF" id="PIRSF036492">
    <property type="entry name" value="ALDH"/>
    <property type="match status" value="1"/>
</dbReference>
<accession>A0ABV4AGY2</accession>
<gene>
    <name evidence="8" type="ORF">AB5I84_07385</name>
</gene>
<evidence type="ECO:0000313" key="8">
    <source>
        <dbReference type="EMBL" id="MEY1661969.1"/>
    </source>
</evidence>
<keyword evidence="2 4" id="KW-0560">Oxidoreductase</keyword>
<evidence type="ECO:0000259" key="7">
    <source>
        <dbReference type="Pfam" id="PF00171"/>
    </source>
</evidence>
<name>A0ABV4AGY2_9GAMM</name>
<dbReference type="PROSITE" id="PS00687">
    <property type="entry name" value="ALDEHYDE_DEHYDR_GLU"/>
    <property type="match status" value="1"/>
</dbReference>
<dbReference type="SUPFAM" id="SSF53720">
    <property type="entry name" value="ALDH-like"/>
    <property type="match status" value="1"/>
</dbReference>
<dbReference type="PANTHER" id="PTHR42804">
    <property type="entry name" value="ALDEHYDE DEHYDROGENASE"/>
    <property type="match status" value="1"/>
</dbReference>
<feature type="active site" evidence="5">
    <location>
        <position position="214"/>
    </location>
</feature>
<dbReference type="InterPro" id="IPR016162">
    <property type="entry name" value="Ald_DH_N"/>
</dbReference>
<evidence type="ECO:0000256" key="2">
    <source>
        <dbReference type="ARBA" id="ARBA00023002"/>
    </source>
</evidence>
<dbReference type="PANTHER" id="PTHR42804:SF1">
    <property type="entry name" value="ALDEHYDE DEHYDROGENASE-RELATED"/>
    <property type="match status" value="1"/>
</dbReference>
<dbReference type="Proteomes" id="UP001562065">
    <property type="component" value="Unassembled WGS sequence"/>
</dbReference>
<dbReference type="Gene3D" id="3.40.309.10">
    <property type="entry name" value="Aldehyde Dehydrogenase, Chain A, domain 2"/>
    <property type="match status" value="1"/>
</dbReference>